<dbReference type="Proteomes" id="UP001652623">
    <property type="component" value="Chromosome 9"/>
</dbReference>
<feature type="region of interest" description="Disordered" evidence="6">
    <location>
        <begin position="93"/>
        <end position="125"/>
    </location>
</feature>
<keyword evidence="3 5" id="KW-0863">Zinc-finger</keyword>
<dbReference type="Pfam" id="PF00642">
    <property type="entry name" value="zf-CCCH"/>
    <property type="match status" value="1"/>
</dbReference>
<gene>
    <name evidence="9" type="primary">LOC125424130</name>
</gene>
<keyword evidence="2" id="KW-0677">Repeat</keyword>
<evidence type="ECO:0000256" key="4">
    <source>
        <dbReference type="ARBA" id="ARBA00022833"/>
    </source>
</evidence>
<evidence type="ECO:0000256" key="6">
    <source>
        <dbReference type="SAM" id="MobiDB-lite"/>
    </source>
</evidence>
<evidence type="ECO:0000256" key="2">
    <source>
        <dbReference type="ARBA" id="ARBA00022737"/>
    </source>
</evidence>
<dbReference type="InterPro" id="IPR000571">
    <property type="entry name" value="Znf_CCCH"/>
</dbReference>
<evidence type="ECO:0000313" key="8">
    <source>
        <dbReference type="Proteomes" id="UP001652623"/>
    </source>
</evidence>
<evidence type="ECO:0000313" key="9">
    <source>
        <dbReference type="RefSeq" id="XP_048336565.2"/>
    </source>
</evidence>
<protein>
    <submittedName>
        <fullName evidence="9">Uncharacterized protein LOC125424130 isoform X1</fullName>
    </submittedName>
</protein>
<sequence>MDDRTRAQLMFGNRGYHRHGQSIISSPTLDSFADRLDHNSPILRYLSPPSSSSVVQSPLSAVENLTERSPPSVLYGTPVKAMEGEEVMVMDGVLMKGGGGGRSNARGSASASGSSSSSGSSGKSRYKTEICHAWEDSANCRHGSKCQFAHGKEDLRPHRLAVKNKTDVVAPPMVTKIAQSITKTASPVTPKNISKALLVTSITSKEWLPQDDGIEVTLPSSPTEVPSRKKTNAYINRILAGPTTKSRLPVFDEFCPV</sequence>
<feature type="domain" description="C3H1-type" evidence="7">
    <location>
        <begin position="125"/>
        <end position="153"/>
    </location>
</feature>
<keyword evidence="8" id="KW-1185">Reference proteome</keyword>
<dbReference type="PANTHER" id="PTHR12547">
    <property type="entry name" value="CCCH ZINC FINGER/TIS11-RELATED"/>
    <property type="match status" value="1"/>
</dbReference>
<accession>A0ABM3IW27</accession>
<name>A0ABM3IW27_ZIZJJ</name>
<dbReference type="SUPFAM" id="SSF90229">
    <property type="entry name" value="CCCH zinc finger"/>
    <property type="match status" value="1"/>
</dbReference>
<dbReference type="PROSITE" id="PS50103">
    <property type="entry name" value="ZF_C3H1"/>
    <property type="match status" value="1"/>
</dbReference>
<feature type="zinc finger region" description="C3H1-type" evidence="5">
    <location>
        <begin position="125"/>
        <end position="153"/>
    </location>
</feature>
<reference evidence="9" key="1">
    <citation type="submission" date="2025-08" db="UniProtKB">
        <authorList>
            <consortium name="RefSeq"/>
        </authorList>
    </citation>
    <scope>IDENTIFICATION</scope>
    <source>
        <tissue evidence="9">Seedling</tissue>
    </source>
</reference>
<feature type="compositionally biased region" description="Low complexity" evidence="6">
    <location>
        <begin position="103"/>
        <end position="123"/>
    </location>
</feature>
<dbReference type="RefSeq" id="XP_048336565.2">
    <property type="nucleotide sequence ID" value="XM_048480608.2"/>
</dbReference>
<keyword evidence="4 5" id="KW-0862">Zinc</keyword>
<organism evidence="8 9">
    <name type="scientific">Ziziphus jujuba</name>
    <name type="common">Chinese jujube</name>
    <name type="synonym">Ziziphus sativa</name>
    <dbReference type="NCBI Taxonomy" id="326968"/>
    <lineage>
        <taxon>Eukaryota</taxon>
        <taxon>Viridiplantae</taxon>
        <taxon>Streptophyta</taxon>
        <taxon>Embryophyta</taxon>
        <taxon>Tracheophyta</taxon>
        <taxon>Spermatophyta</taxon>
        <taxon>Magnoliopsida</taxon>
        <taxon>eudicotyledons</taxon>
        <taxon>Gunneridae</taxon>
        <taxon>Pentapetalae</taxon>
        <taxon>rosids</taxon>
        <taxon>fabids</taxon>
        <taxon>Rosales</taxon>
        <taxon>Rhamnaceae</taxon>
        <taxon>Paliureae</taxon>
        <taxon>Ziziphus</taxon>
    </lineage>
</organism>
<dbReference type="InterPro" id="IPR036855">
    <property type="entry name" value="Znf_CCCH_sf"/>
</dbReference>
<evidence type="ECO:0000256" key="5">
    <source>
        <dbReference type="PROSITE-ProRule" id="PRU00723"/>
    </source>
</evidence>
<evidence type="ECO:0000256" key="1">
    <source>
        <dbReference type="ARBA" id="ARBA00022723"/>
    </source>
</evidence>
<evidence type="ECO:0000256" key="3">
    <source>
        <dbReference type="ARBA" id="ARBA00022771"/>
    </source>
</evidence>
<proteinExistence type="predicted"/>
<dbReference type="InterPro" id="IPR045877">
    <property type="entry name" value="ZFP36-like"/>
</dbReference>
<dbReference type="PANTHER" id="PTHR12547:SF18">
    <property type="entry name" value="PROTEIN TIS11"/>
    <property type="match status" value="1"/>
</dbReference>
<dbReference type="SMART" id="SM00356">
    <property type="entry name" value="ZnF_C3H1"/>
    <property type="match status" value="1"/>
</dbReference>
<dbReference type="Gene3D" id="4.10.1000.10">
    <property type="entry name" value="Zinc finger, CCCH-type"/>
    <property type="match status" value="1"/>
</dbReference>
<evidence type="ECO:0000259" key="7">
    <source>
        <dbReference type="PROSITE" id="PS50103"/>
    </source>
</evidence>
<dbReference type="GeneID" id="125424130"/>
<keyword evidence="1 5" id="KW-0479">Metal-binding</keyword>